<evidence type="ECO:0000313" key="2">
    <source>
        <dbReference type="EMBL" id="MBU8825608.1"/>
    </source>
</evidence>
<evidence type="ECO:0000313" key="3">
    <source>
        <dbReference type="Proteomes" id="UP000696413"/>
    </source>
</evidence>
<keyword evidence="3" id="KW-1185">Reference proteome</keyword>
<dbReference type="SUPFAM" id="SSF56420">
    <property type="entry name" value="Peptide deformylase"/>
    <property type="match status" value="1"/>
</dbReference>
<protein>
    <submittedName>
        <fullName evidence="2">Peptide deformylase</fullName>
    </submittedName>
</protein>
<dbReference type="Gene3D" id="3.90.45.10">
    <property type="entry name" value="Peptide deformylase"/>
    <property type="match status" value="1"/>
</dbReference>
<dbReference type="Proteomes" id="UP000696413">
    <property type="component" value="Unassembled WGS sequence"/>
</dbReference>
<name>A0ABS6HWA1_MYCGD</name>
<dbReference type="EMBL" id="JAHBOM010000018">
    <property type="protein sequence ID" value="MBU8825608.1"/>
    <property type="molecule type" value="Genomic_DNA"/>
</dbReference>
<evidence type="ECO:0000256" key="1">
    <source>
        <dbReference type="ARBA" id="ARBA00010759"/>
    </source>
</evidence>
<organism evidence="2 3">
    <name type="scientific">Mycolicibacterium goodii</name>
    <name type="common">Mycobacterium goodii</name>
    <dbReference type="NCBI Taxonomy" id="134601"/>
    <lineage>
        <taxon>Bacteria</taxon>
        <taxon>Bacillati</taxon>
        <taxon>Actinomycetota</taxon>
        <taxon>Actinomycetes</taxon>
        <taxon>Mycobacteriales</taxon>
        <taxon>Mycobacteriaceae</taxon>
        <taxon>Mycolicibacterium</taxon>
    </lineage>
</organism>
<dbReference type="InterPro" id="IPR036821">
    <property type="entry name" value="Peptide_deformylase_sf"/>
</dbReference>
<comment type="caution">
    <text evidence="2">The sequence shown here is derived from an EMBL/GenBank/DDBJ whole genome shotgun (WGS) entry which is preliminary data.</text>
</comment>
<dbReference type="InterPro" id="IPR023635">
    <property type="entry name" value="Peptide_deformylase"/>
</dbReference>
<proteinExistence type="inferred from homology"/>
<sequence length="51" mass="5652">MDDRLEFTETRRRLIADMKDTLRGSGGVGLSANQIGSTDRIFVYDCPESAS</sequence>
<gene>
    <name evidence="2" type="ORF">KL859_22390</name>
</gene>
<accession>A0ABS6HWA1</accession>
<comment type="similarity">
    <text evidence="1">Belongs to the polypeptide deformylase family.</text>
</comment>
<reference evidence="2 3" key="1">
    <citation type="submission" date="2021-05" db="EMBL/GenBank/DDBJ databases">
        <title>Draft Genome Sequences of Clinical Respiratory Isolates of Mycobacterium goodii Recovered in Ireland.</title>
        <authorList>
            <person name="Flanagan P.R."/>
            <person name="Mok S."/>
            <person name="Roycroft E."/>
            <person name="Rogers T.R."/>
            <person name="Fitzgibbon M."/>
        </authorList>
    </citation>
    <scope>NUCLEOTIDE SEQUENCE [LARGE SCALE GENOMIC DNA]</scope>
    <source>
        <strain evidence="2 3">14IE55</strain>
    </source>
</reference>
<dbReference type="Pfam" id="PF01327">
    <property type="entry name" value="Pep_deformylase"/>
    <property type="match status" value="1"/>
</dbReference>